<name>A0A674CF47_SALTR</name>
<feature type="compositionally biased region" description="Polar residues" evidence="1">
    <location>
        <begin position="32"/>
        <end position="54"/>
    </location>
</feature>
<dbReference type="InParanoid" id="A0A674CF47"/>
<evidence type="ECO:0000256" key="1">
    <source>
        <dbReference type="SAM" id="MobiDB-lite"/>
    </source>
</evidence>
<dbReference type="Proteomes" id="UP000472277">
    <property type="component" value="Chromosome 21"/>
</dbReference>
<sequence>ISRGGFDSDTPNISSRDFGNRCYHGRGGGNEKCNNNDSSPAYTPNPPHHSQNPGQHMDYQVNVECFWSVEQISQYRNITSNKINKSRLQQNTHMRIYRPPSYVII</sequence>
<dbReference type="AlphaFoldDB" id="A0A674CF47"/>
<organism evidence="2 3">
    <name type="scientific">Salmo trutta</name>
    <name type="common">Brown trout</name>
    <dbReference type="NCBI Taxonomy" id="8032"/>
    <lineage>
        <taxon>Eukaryota</taxon>
        <taxon>Metazoa</taxon>
        <taxon>Chordata</taxon>
        <taxon>Craniata</taxon>
        <taxon>Vertebrata</taxon>
        <taxon>Euteleostomi</taxon>
        <taxon>Actinopterygii</taxon>
        <taxon>Neopterygii</taxon>
        <taxon>Teleostei</taxon>
        <taxon>Protacanthopterygii</taxon>
        <taxon>Salmoniformes</taxon>
        <taxon>Salmonidae</taxon>
        <taxon>Salmoninae</taxon>
        <taxon>Salmo</taxon>
    </lineage>
</organism>
<feature type="region of interest" description="Disordered" evidence="1">
    <location>
        <begin position="1"/>
        <end position="56"/>
    </location>
</feature>
<accession>A0A674CF47</accession>
<protein>
    <submittedName>
        <fullName evidence="2">Uncharacterized protein</fullName>
    </submittedName>
</protein>
<reference evidence="2" key="1">
    <citation type="submission" date="2025-08" db="UniProtKB">
        <authorList>
            <consortium name="Ensembl"/>
        </authorList>
    </citation>
    <scope>IDENTIFICATION</scope>
</reference>
<evidence type="ECO:0000313" key="3">
    <source>
        <dbReference type="Proteomes" id="UP000472277"/>
    </source>
</evidence>
<keyword evidence="3" id="KW-1185">Reference proteome</keyword>
<reference evidence="2" key="2">
    <citation type="submission" date="2025-09" db="UniProtKB">
        <authorList>
            <consortium name="Ensembl"/>
        </authorList>
    </citation>
    <scope>IDENTIFICATION</scope>
</reference>
<proteinExistence type="predicted"/>
<evidence type="ECO:0000313" key="2">
    <source>
        <dbReference type="Ensembl" id="ENSSTUP00000082053.1"/>
    </source>
</evidence>
<dbReference type="Ensembl" id="ENSSTUT00000087306.1">
    <property type="protein sequence ID" value="ENSSTUP00000082053.1"/>
    <property type="gene ID" value="ENSSTUG00000036119.1"/>
</dbReference>